<protein>
    <submittedName>
        <fullName evidence="3">FxLYD domain-containing protein</fullName>
    </submittedName>
</protein>
<evidence type="ECO:0000313" key="3">
    <source>
        <dbReference type="EMBL" id="MCZ3373327.1"/>
    </source>
</evidence>
<dbReference type="Proteomes" id="UP001068021">
    <property type="component" value="Unassembled WGS sequence"/>
</dbReference>
<dbReference type="EMBL" id="JAPVER010000020">
    <property type="protein sequence ID" value="MCZ3367525.1"/>
    <property type="molecule type" value="Genomic_DNA"/>
</dbReference>
<evidence type="ECO:0000313" key="4">
    <source>
        <dbReference type="Proteomes" id="UP001068021"/>
    </source>
</evidence>
<evidence type="ECO:0000313" key="2">
    <source>
        <dbReference type="EMBL" id="MCZ3367525.1"/>
    </source>
</evidence>
<organism evidence="3">
    <name type="scientific">Methanobacterium veterum</name>
    <dbReference type="NCBI Taxonomy" id="408577"/>
    <lineage>
        <taxon>Archaea</taxon>
        <taxon>Methanobacteriati</taxon>
        <taxon>Methanobacteriota</taxon>
        <taxon>Methanomada group</taxon>
        <taxon>Methanobacteria</taxon>
        <taxon>Methanobacteriales</taxon>
        <taxon>Methanobacteriaceae</taxon>
        <taxon>Methanobacterium</taxon>
    </lineage>
</organism>
<comment type="caution">
    <text evidence="3">The sequence shown here is derived from an EMBL/GenBank/DDBJ whole genome shotgun (WGS) entry which is preliminary data.</text>
</comment>
<evidence type="ECO:0000256" key="1">
    <source>
        <dbReference type="SAM" id="Phobius"/>
    </source>
</evidence>
<dbReference type="AlphaFoldDB" id="A0A9E5A2C3"/>
<dbReference type="Proteomes" id="UP001074446">
    <property type="component" value="Unassembled WGS sequence"/>
</dbReference>
<dbReference type="InterPro" id="IPR047676">
    <property type="entry name" value="FxLYD_dom"/>
</dbReference>
<gene>
    <name evidence="3" type="ORF">O3H35_11840</name>
    <name evidence="2" type="ORF">O3H54_16650</name>
</gene>
<name>A0A9E5A2C3_9EURY</name>
<reference evidence="3" key="1">
    <citation type="submission" date="2022-12" db="EMBL/GenBank/DDBJ databases">
        <title>Reclassification of two methanogenic archaea species isolated from the Kolyma lowland permafrost.</title>
        <authorList>
            <person name="Trubitsyn V.E."/>
            <person name="Rivkina E.M."/>
            <person name="Shcherbakova V.A."/>
        </authorList>
    </citation>
    <scope>NUCLEOTIDE SEQUENCE</scope>
    <source>
        <strain evidence="2">M2</strain>
        <strain evidence="3">MK4</strain>
    </source>
</reference>
<accession>A0A9E5A2C3</accession>
<keyword evidence="4" id="KW-1185">Reference proteome</keyword>
<feature type="transmembrane region" description="Helical" evidence="1">
    <location>
        <begin position="12"/>
        <end position="34"/>
    </location>
</feature>
<dbReference type="RefSeq" id="WP_157197660.1">
    <property type="nucleotide sequence ID" value="NZ_JAPVER010000020.1"/>
</dbReference>
<proteinExistence type="predicted"/>
<keyword evidence="1" id="KW-0812">Transmembrane</keyword>
<dbReference type="NCBIfam" id="NF038353">
    <property type="entry name" value="FxLYD_dom"/>
    <property type="match status" value="1"/>
</dbReference>
<keyword evidence="1" id="KW-1133">Transmembrane helix</keyword>
<dbReference type="EMBL" id="JAPVES010000030">
    <property type="protein sequence ID" value="MCZ3373327.1"/>
    <property type="molecule type" value="Genomic_DNA"/>
</dbReference>
<keyword evidence="1" id="KW-0472">Membrane</keyword>
<sequence length="153" mass="16868">MAKKLNFNKKILIPIIFVAALMLAATGAVFLAGMSGFAINTTSNSTWGEKQISVDAINVLNNSTMDTYEYNGTNYSYLDGYVQNNNEYDAFNVVMNATAYDESGNVFASNSTVHIKYKNIPAGGESYFYVIYPDPDKKITRIEVNVVDAKAEL</sequence>